<organism evidence="1">
    <name type="scientific">Fusarium oxysporum Fo47</name>
    <dbReference type="NCBI Taxonomy" id="660027"/>
    <lineage>
        <taxon>Eukaryota</taxon>
        <taxon>Fungi</taxon>
        <taxon>Dikarya</taxon>
        <taxon>Ascomycota</taxon>
        <taxon>Pezizomycotina</taxon>
        <taxon>Sordariomycetes</taxon>
        <taxon>Hypocreomycetidae</taxon>
        <taxon>Hypocreales</taxon>
        <taxon>Nectriaceae</taxon>
        <taxon>Fusarium</taxon>
        <taxon>Fusarium oxysporum species complex</taxon>
    </lineage>
</organism>
<dbReference type="EMBL" id="KI981472">
    <property type="protein sequence ID" value="EWZ28795.1"/>
    <property type="molecule type" value="Genomic_DNA"/>
</dbReference>
<dbReference type="Proteomes" id="UP000030766">
    <property type="component" value="Unassembled WGS sequence"/>
</dbReference>
<dbReference type="AlphaFoldDB" id="W9JGM5"/>
<evidence type="ECO:0000313" key="1">
    <source>
        <dbReference type="EMBL" id="EWZ28795.1"/>
    </source>
</evidence>
<reference evidence="1" key="1">
    <citation type="submission" date="2011-06" db="EMBL/GenBank/DDBJ databases">
        <title>The Genome Sequence of Fusarium oxysporum Fo47.</title>
        <authorList>
            <consortium name="The Broad Institute Genome Sequencing Platform"/>
            <person name="Ma L.-J."/>
            <person name="Gale L.R."/>
            <person name="Schwartz D.C."/>
            <person name="Zhou S."/>
            <person name="Corby-Kistler H."/>
            <person name="Young S.K."/>
            <person name="Zeng Q."/>
            <person name="Gargeya S."/>
            <person name="Fitzgerald M."/>
            <person name="Haas B."/>
            <person name="Abouelleil A."/>
            <person name="Alvarado L."/>
            <person name="Arachchi H.M."/>
            <person name="Berlin A."/>
            <person name="Brown A."/>
            <person name="Chapman S.B."/>
            <person name="Chen Z."/>
            <person name="Dunbar C."/>
            <person name="Freedman E."/>
            <person name="Gearin G."/>
            <person name="Gellesch M."/>
            <person name="Goldberg J."/>
            <person name="Griggs A."/>
            <person name="Gujja S."/>
            <person name="Heiman D."/>
            <person name="Howarth C."/>
            <person name="Larson L."/>
            <person name="Lui A."/>
            <person name="MacDonald P.J.P."/>
            <person name="Mehta T."/>
            <person name="Montmayeur A."/>
            <person name="Murphy C."/>
            <person name="Neiman D."/>
            <person name="Pearson M."/>
            <person name="Priest M."/>
            <person name="Roberts A."/>
            <person name="Saif S."/>
            <person name="Shea T."/>
            <person name="Shenoy N."/>
            <person name="Sisk P."/>
            <person name="Stolte C."/>
            <person name="Sykes S."/>
            <person name="Wortman J."/>
            <person name="Nusbaum C."/>
            <person name="Birren B."/>
        </authorList>
    </citation>
    <scope>NUCLEOTIDE SEQUENCE [LARGE SCALE GENOMIC DNA]</scope>
    <source>
        <strain evidence="1">Fo47</strain>
    </source>
</reference>
<dbReference type="VEuPathDB" id="FungiDB:FOZG_17506"/>
<protein>
    <submittedName>
        <fullName evidence="1">Uncharacterized protein</fullName>
    </submittedName>
</protein>
<gene>
    <name evidence="1" type="ORF">FOZG_17506</name>
</gene>
<accession>W9JGM5</accession>
<proteinExistence type="predicted"/>
<dbReference type="HOGENOM" id="CLU_126108_0_0_1"/>
<name>W9JGM5_FUSOX</name>
<sequence>MLQYKNAYGANLYRRGEMKVVKRMENILSMDPQLHIIQLLTWPLYSAFIHAWKNGGLMVPAFSKRDEAIPQGALWHKSIFRSTKCPGGESSVKYFQAPNGTDAGQDALHWALVVPANAAGFIVNVISNGKRTSSKSLQTGLISKRDY</sequence>
<reference evidence="1" key="2">
    <citation type="submission" date="2014-02" db="EMBL/GenBank/DDBJ databases">
        <title>Annotation of the Genome Sequence of Fusarium oxysporum Fo47.</title>
        <authorList>
            <consortium name="The Broad Institute Genomics Platform"/>
            <person name="Ma L.-J."/>
            <person name="Corby-Kistler H."/>
            <person name="Broz K."/>
            <person name="Gale L.R."/>
            <person name="Jonkers W."/>
            <person name="O'Donnell K."/>
            <person name="Ploetz R."/>
            <person name="Steinberg C."/>
            <person name="Schwartz D.C."/>
            <person name="VanEtten H."/>
            <person name="Zhou S."/>
            <person name="Young S.K."/>
            <person name="Zeng Q."/>
            <person name="Gargeya S."/>
            <person name="Fitzgerald M."/>
            <person name="Abouelleil A."/>
            <person name="Alvarado L."/>
            <person name="Chapman S.B."/>
            <person name="Gainer-Dewar J."/>
            <person name="Goldberg J."/>
            <person name="Griggs A."/>
            <person name="Gujja S."/>
            <person name="Hansen M."/>
            <person name="Howarth C."/>
            <person name="Imamovic A."/>
            <person name="Ireland A."/>
            <person name="Larimer J."/>
            <person name="McCowan C."/>
            <person name="Murphy C."/>
            <person name="Pearson M."/>
            <person name="Poon T.W."/>
            <person name="Priest M."/>
            <person name="Roberts A."/>
            <person name="Saif S."/>
            <person name="Shea T."/>
            <person name="Sykes S."/>
            <person name="Wortman J."/>
            <person name="Nusbaum C."/>
            <person name="Birren B."/>
        </authorList>
    </citation>
    <scope>NUCLEOTIDE SEQUENCE</scope>
    <source>
        <strain evidence="1">Fo47</strain>
    </source>
</reference>